<reference evidence="2 3" key="1">
    <citation type="submission" date="2018-05" db="EMBL/GenBank/DDBJ databases">
        <title>Genomic Encyclopedia of Type Strains, Phase IV (KMG-IV): sequencing the most valuable type-strain genomes for metagenomic binning, comparative biology and taxonomic classification.</title>
        <authorList>
            <person name="Goeker M."/>
        </authorList>
    </citation>
    <scope>NUCLEOTIDE SEQUENCE [LARGE SCALE GENOMIC DNA]</scope>
    <source>
        <strain evidence="2 3">DSM 6462</strain>
    </source>
</reference>
<evidence type="ECO:0000256" key="1">
    <source>
        <dbReference type="SAM" id="MobiDB-lite"/>
    </source>
</evidence>
<keyword evidence="3" id="KW-1185">Reference proteome</keyword>
<accession>A0A2V3UIX1</accession>
<evidence type="ECO:0000313" key="2">
    <source>
        <dbReference type="EMBL" id="PXW65116.1"/>
    </source>
</evidence>
<name>A0A2V3UIX1_9HYPH</name>
<feature type="region of interest" description="Disordered" evidence="1">
    <location>
        <begin position="46"/>
        <end position="75"/>
    </location>
</feature>
<comment type="caution">
    <text evidence="2">The sequence shown here is derived from an EMBL/GenBank/DDBJ whole genome shotgun (WGS) entry which is preliminary data.</text>
</comment>
<organism evidence="2 3">
    <name type="scientific">Chelatococcus asaccharovorans</name>
    <dbReference type="NCBI Taxonomy" id="28210"/>
    <lineage>
        <taxon>Bacteria</taxon>
        <taxon>Pseudomonadati</taxon>
        <taxon>Pseudomonadota</taxon>
        <taxon>Alphaproteobacteria</taxon>
        <taxon>Hyphomicrobiales</taxon>
        <taxon>Chelatococcaceae</taxon>
        <taxon>Chelatococcus</taxon>
    </lineage>
</organism>
<dbReference type="EMBL" id="QJJK01000001">
    <property type="protein sequence ID" value="PXW65116.1"/>
    <property type="molecule type" value="Genomic_DNA"/>
</dbReference>
<dbReference type="AlphaFoldDB" id="A0A2V3UIX1"/>
<feature type="compositionally biased region" description="Basic residues" evidence="1">
    <location>
        <begin position="64"/>
        <end position="75"/>
    </location>
</feature>
<sequence length="75" mass="8372">MFNLLAANAVEAQLLGPLDDPAILPLELILQATRLVEAGEPVPHRRIVERSAESHQQQSESQHRQRKRGKIEKAA</sequence>
<gene>
    <name evidence="2" type="ORF">C7450_101879</name>
</gene>
<protein>
    <submittedName>
        <fullName evidence="2">Uncharacterized protein</fullName>
    </submittedName>
</protein>
<dbReference type="Proteomes" id="UP000248021">
    <property type="component" value="Unassembled WGS sequence"/>
</dbReference>
<evidence type="ECO:0000313" key="3">
    <source>
        <dbReference type="Proteomes" id="UP000248021"/>
    </source>
</evidence>
<proteinExistence type="predicted"/>